<dbReference type="NCBIfam" id="TIGR01697">
    <property type="entry name" value="PNPH-PUNA-XAPA"/>
    <property type="match status" value="1"/>
</dbReference>
<feature type="binding site" evidence="6">
    <location>
        <position position="34"/>
    </location>
    <ligand>
        <name>phosphate</name>
        <dbReference type="ChEBI" id="CHEBI:43474"/>
    </ligand>
</feature>
<feature type="domain" description="Nucleoside phosphorylase" evidence="7">
    <location>
        <begin position="27"/>
        <end position="251"/>
    </location>
</feature>
<evidence type="ECO:0000256" key="4">
    <source>
        <dbReference type="ARBA" id="ARBA00022679"/>
    </source>
</evidence>
<dbReference type="InterPro" id="IPR011268">
    <property type="entry name" value="Purine_phosphorylase"/>
</dbReference>
<dbReference type="GO" id="GO:0005737">
    <property type="term" value="C:cytoplasm"/>
    <property type="evidence" value="ECO:0007669"/>
    <property type="project" value="TreeGrafter"/>
</dbReference>
<evidence type="ECO:0000256" key="1">
    <source>
        <dbReference type="ARBA" id="ARBA00005058"/>
    </source>
</evidence>
<keyword evidence="3 5" id="KW-0328">Glycosyltransferase</keyword>
<dbReference type="InterPro" id="IPR000845">
    <property type="entry name" value="Nucleoside_phosphorylase_d"/>
</dbReference>
<dbReference type="PANTHER" id="PTHR11904:SF9">
    <property type="entry name" value="PURINE NUCLEOSIDE PHOSPHORYLASE-RELATED"/>
    <property type="match status" value="1"/>
</dbReference>
<dbReference type="Gene3D" id="3.40.50.1580">
    <property type="entry name" value="Nucleoside phosphorylase domain"/>
    <property type="match status" value="1"/>
</dbReference>
<dbReference type="InterPro" id="IPR035994">
    <property type="entry name" value="Nucleoside_phosphorylase_sf"/>
</dbReference>
<organism evidence="8 9">
    <name type="scientific">Marasmius oreades</name>
    <name type="common">fairy-ring Marasmius</name>
    <dbReference type="NCBI Taxonomy" id="181124"/>
    <lineage>
        <taxon>Eukaryota</taxon>
        <taxon>Fungi</taxon>
        <taxon>Dikarya</taxon>
        <taxon>Basidiomycota</taxon>
        <taxon>Agaricomycotina</taxon>
        <taxon>Agaricomycetes</taxon>
        <taxon>Agaricomycetidae</taxon>
        <taxon>Agaricales</taxon>
        <taxon>Marasmiineae</taxon>
        <taxon>Marasmiaceae</taxon>
        <taxon>Marasmius</taxon>
    </lineage>
</organism>
<dbReference type="SUPFAM" id="SSF53167">
    <property type="entry name" value="Purine and uridine phosphorylases"/>
    <property type="match status" value="1"/>
</dbReference>
<feature type="binding site" evidence="6">
    <location>
        <position position="119"/>
    </location>
    <ligand>
        <name>phosphate</name>
        <dbReference type="ChEBI" id="CHEBI:43474"/>
    </ligand>
</feature>
<dbReference type="PIRSF" id="PIRSF000477">
    <property type="entry name" value="PurNPase"/>
    <property type="match status" value="1"/>
</dbReference>
<sequence length="312" mass="33358">MVVASSSITETVDFINANVPQNLQNPRVGIICGSGLSGLASSLKDIVLVPYSAIPGFAQSTVPGHKSSLAFGFIGRTSVPVVAMLGRFHPYEGHPLTSVTYPIRVMARLGVRDVILTNAAGALNPKLKVGTVVVVQDHLALPNLTGLNPLLGPQVNLDRPRFLPLSDAYSVRLRRMAFLASRQLSFDQSALEEGVYAWVGGPTYETPAEGRFLRIAGADVVGMSTVPEVVVAREEGMEVMVLSLVTNAVVIPESYRSIKDEVNAELAGKKIDVAPEQTVSHEEVLSLGVEKGDLIRALVERVVELIEPSQAT</sequence>
<dbReference type="AlphaFoldDB" id="A0A9P7UWD0"/>
<evidence type="ECO:0000256" key="3">
    <source>
        <dbReference type="ARBA" id="ARBA00022676"/>
    </source>
</evidence>
<gene>
    <name evidence="8" type="ORF">E1B28_006302</name>
</gene>
<dbReference type="KEGG" id="more:E1B28_006302"/>
<feature type="binding site" evidence="6">
    <location>
        <position position="65"/>
    </location>
    <ligand>
        <name>phosphate</name>
        <dbReference type="ChEBI" id="CHEBI:43474"/>
    </ligand>
</feature>
<dbReference type="GO" id="GO:0004731">
    <property type="term" value="F:purine-nucleoside phosphorylase activity"/>
    <property type="evidence" value="ECO:0007669"/>
    <property type="project" value="UniProtKB-EC"/>
</dbReference>
<comment type="similarity">
    <text evidence="2 5">Belongs to the PNP/MTAP phosphorylase family.</text>
</comment>
<feature type="binding site" evidence="6">
    <location>
        <begin position="87"/>
        <end position="89"/>
    </location>
    <ligand>
        <name>phosphate</name>
        <dbReference type="ChEBI" id="CHEBI:43474"/>
    </ligand>
</feature>
<keyword evidence="4 5" id="KW-0808">Transferase</keyword>
<dbReference type="GeneID" id="66075378"/>
<evidence type="ECO:0000313" key="9">
    <source>
        <dbReference type="Proteomes" id="UP001049176"/>
    </source>
</evidence>
<feature type="binding site" evidence="6">
    <location>
        <position position="205"/>
    </location>
    <ligand>
        <name>a purine D-ribonucleoside</name>
        <dbReference type="ChEBI" id="CHEBI:142355"/>
    </ligand>
</feature>
<reference evidence="8" key="1">
    <citation type="journal article" date="2021" name="Genome Biol. Evol.">
        <title>The assembled and annotated genome of the fairy-ring fungus Marasmius oreades.</title>
        <authorList>
            <person name="Hiltunen M."/>
            <person name="Ament-Velasquez S.L."/>
            <person name="Johannesson H."/>
        </authorList>
    </citation>
    <scope>NUCLEOTIDE SEQUENCE</scope>
    <source>
        <strain evidence="8">03SP1</strain>
    </source>
</reference>
<feature type="binding site" evidence="6">
    <location>
        <position position="247"/>
    </location>
    <ligand>
        <name>a purine D-ribonucleoside</name>
        <dbReference type="ChEBI" id="CHEBI:142355"/>
    </ligand>
</feature>
<evidence type="ECO:0000256" key="5">
    <source>
        <dbReference type="PIRNR" id="PIRNR000477"/>
    </source>
</evidence>
<dbReference type="Proteomes" id="UP001049176">
    <property type="component" value="Chromosome 3"/>
</dbReference>
<dbReference type="CDD" id="cd09009">
    <property type="entry name" value="PNP-EcPNPII_like"/>
    <property type="match status" value="1"/>
</dbReference>
<dbReference type="OrthoDB" id="10261782at2759"/>
<feature type="binding site" evidence="6">
    <location>
        <position position="224"/>
    </location>
    <ligand>
        <name>phosphate</name>
        <dbReference type="ChEBI" id="CHEBI:43474"/>
    </ligand>
</feature>
<proteinExistence type="inferred from homology"/>
<evidence type="ECO:0000256" key="6">
    <source>
        <dbReference type="PIRSR" id="PIRSR000477-2"/>
    </source>
</evidence>
<name>A0A9P7UWD0_9AGAR</name>
<evidence type="ECO:0000259" key="7">
    <source>
        <dbReference type="Pfam" id="PF01048"/>
    </source>
</evidence>
<keyword evidence="9" id="KW-1185">Reference proteome</keyword>
<dbReference type="PANTHER" id="PTHR11904">
    <property type="entry name" value="METHYLTHIOADENOSINE/PURINE NUCLEOSIDE PHOSPHORYLASE"/>
    <property type="match status" value="1"/>
</dbReference>
<accession>A0A9P7UWD0</accession>
<dbReference type="EMBL" id="CM032183">
    <property type="protein sequence ID" value="KAG7095569.1"/>
    <property type="molecule type" value="Genomic_DNA"/>
</dbReference>
<evidence type="ECO:0000313" key="8">
    <source>
        <dbReference type="EMBL" id="KAG7095569.1"/>
    </source>
</evidence>
<dbReference type="GO" id="GO:0009116">
    <property type="term" value="P:nucleoside metabolic process"/>
    <property type="evidence" value="ECO:0007669"/>
    <property type="project" value="InterPro"/>
</dbReference>
<comment type="caution">
    <text evidence="8">The sequence shown here is derived from an EMBL/GenBank/DDBJ whole genome shotgun (WGS) entry which is preliminary data.</text>
</comment>
<comment type="function">
    <text evidence="5">The purine nucleoside phosphorylases catalyze the phosphorolytic breakdown of the N-glycosidic bond in the beta-(deoxy)ribonucleoside molecules, with the formation of the corresponding free purine bases and pentose-1-phosphate.</text>
</comment>
<dbReference type="Pfam" id="PF01048">
    <property type="entry name" value="PNP_UDP_1"/>
    <property type="match status" value="1"/>
</dbReference>
<evidence type="ECO:0000256" key="2">
    <source>
        <dbReference type="ARBA" id="ARBA00006751"/>
    </source>
</evidence>
<dbReference type="RefSeq" id="XP_043012039.1">
    <property type="nucleotide sequence ID" value="XM_043150948.1"/>
</dbReference>
<comment type="pathway">
    <text evidence="1 5">Purine metabolism; purine nucleoside salvage.</text>
</comment>
<dbReference type="NCBIfam" id="NF006054">
    <property type="entry name" value="PRK08202.1"/>
    <property type="match status" value="1"/>
</dbReference>
<dbReference type="EC" id="2.4.2.1" evidence="5"/>
<protein>
    <recommendedName>
        <fullName evidence="5">Purine nucleoside phosphorylase</fullName>
        <ecNumber evidence="5">2.4.2.1</ecNumber>
    </recommendedName>
    <alternativeName>
        <fullName evidence="5">Inosine-guanosine phosphorylase</fullName>
    </alternativeName>
</protein>